<accession>A0ABV2IE93</accession>
<dbReference type="Pfam" id="PF02606">
    <property type="entry name" value="LpxK"/>
    <property type="match status" value="1"/>
</dbReference>
<evidence type="ECO:0000256" key="5">
    <source>
        <dbReference type="ARBA" id="ARBA00022516"/>
    </source>
</evidence>
<keyword evidence="5 13" id="KW-0444">Lipid biosynthesis</keyword>
<dbReference type="NCBIfam" id="TIGR00682">
    <property type="entry name" value="lpxK"/>
    <property type="match status" value="1"/>
</dbReference>
<protein>
    <recommendedName>
        <fullName evidence="4 13">Tetraacyldisaccharide 4'-kinase</fullName>
        <ecNumber evidence="3 13">2.7.1.130</ecNumber>
    </recommendedName>
    <alternativeName>
        <fullName evidence="12 13">Lipid A 4'-kinase</fullName>
    </alternativeName>
</protein>
<keyword evidence="15" id="KW-1185">Reference proteome</keyword>
<comment type="catalytic activity">
    <reaction evidence="13">
        <text>a lipid A disaccharide + ATP = a lipid IVA + ADP + H(+)</text>
        <dbReference type="Rhea" id="RHEA:67840"/>
        <dbReference type="ChEBI" id="CHEBI:15378"/>
        <dbReference type="ChEBI" id="CHEBI:30616"/>
        <dbReference type="ChEBI" id="CHEBI:176343"/>
        <dbReference type="ChEBI" id="CHEBI:176425"/>
        <dbReference type="ChEBI" id="CHEBI:456216"/>
        <dbReference type="EC" id="2.7.1.130"/>
    </reaction>
</comment>
<keyword evidence="7 13" id="KW-0808">Transferase</keyword>
<evidence type="ECO:0000313" key="14">
    <source>
        <dbReference type="EMBL" id="MET3601240.1"/>
    </source>
</evidence>
<dbReference type="PANTHER" id="PTHR42724">
    <property type="entry name" value="TETRAACYLDISACCHARIDE 4'-KINASE"/>
    <property type="match status" value="1"/>
</dbReference>
<sequence length="311" mass="32514">MAQAQGAVVSVPVLCVGNFTVGGTGKTPIAERLAKAAASQGRKPGFVLRGYGARITEALLVDPARHTHADVGDEALMLVRTAPVAVSPARVDAARLLENEGVDFIIMDDGLQSGKLRPDLSVVVVDAKRGFGNGYCLPAGPLRAPLSAQFPKADMILLNGEGEKAGVVIDLAGAAGVPVEHVRQQPVGEAAQFSGRKVLAYAGIGDPQKFFDTLEALGADVVEGVPLADHAPMTTALARKLLDRSGRDDLLPVTTAKDMARLSGVQETEIAALRDISAVLEITAVFRDEAVPERLVQATIDAFAKRFDAAP</sequence>
<dbReference type="SUPFAM" id="SSF52540">
    <property type="entry name" value="P-loop containing nucleoside triphosphate hydrolases"/>
    <property type="match status" value="1"/>
</dbReference>
<evidence type="ECO:0000256" key="10">
    <source>
        <dbReference type="ARBA" id="ARBA00022840"/>
    </source>
</evidence>
<dbReference type="EC" id="2.7.1.130" evidence="3 13"/>
<evidence type="ECO:0000256" key="3">
    <source>
        <dbReference type="ARBA" id="ARBA00012071"/>
    </source>
</evidence>
<dbReference type="InterPro" id="IPR027417">
    <property type="entry name" value="P-loop_NTPase"/>
</dbReference>
<name>A0ABV2IE93_9HYPH</name>
<comment type="caution">
    <text evidence="14">The sequence shown here is derived from an EMBL/GenBank/DDBJ whole genome shotgun (WGS) entry which is preliminary data.</text>
</comment>
<evidence type="ECO:0000256" key="13">
    <source>
        <dbReference type="HAMAP-Rule" id="MF_00409"/>
    </source>
</evidence>
<keyword evidence="10 13" id="KW-0067">ATP-binding</keyword>
<comment type="function">
    <text evidence="1 13">Transfers the gamma-phosphate of ATP to the 4'-position of a tetraacyldisaccharide 1-phosphate intermediate (termed DS-1-P) to form tetraacyldisaccharide 1,4'-bis-phosphate (lipid IVA).</text>
</comment>
<dbReference type="PANTHER" id="PTHR42724:SF1">
    <property type="entry name" value="TETRAACYLDISACCHARIDE 4'-KINASE, MITOCHONDRIAL-RELATED"/>
    <property type="match status" value="1"/>
</dbReference>
<comment type="pathway">
    <text evidence="2 13">Glycolipid biosynthesis; lipid IV(A) biosynthesis; lipid IV(A) from (3R)-3-hydroxytetradecanoyl-[acyl-carrier-protein] and UDP-N-acetyl-alpha-D-glucosamine: step 6/6.</text>
</comment>
<evidence type="ECO:0000256" key="6">
    <source>
        <dbReference type="ARBA" id="ARBA00022556"/>
    </source>
</evidence>
<evidence type="ECO:0000313" key="15">
    <source>
        <dbReference type="Proteomes" id="UP001549164"/>
    </source>
</evidence>
<comment type="similarity">
    <text evidence="13">Belongs to the LpxK family.</text>
</comment>
<proteinExistence type="inferred from homology"/>
<evidence type="ECO:0000256" key="7">
    <source>
        <dbReference type="ARBA" id="ARBA00022679"/>
    </source>
</evidence>
<dbReference type="Proteomes" id="UP001549164">
    <property type="component" value="Unassembled WGS sequence"/>
</dbReference>
<keyword evidence="11 13" id="KW-0443">Lipid metabolism</keyword>
<evidence type="ECO:0000256" key="12">
    <source>
        <dbReference type="ARBA" id="ARBA00029757"/>
    </source>
</evidence>
<evidence type="ECO:0000256" key="8">
    <source>
        <dbReference type="ARBA" id="ARBA00022741"/>
    </source>
</evidence>
<keyword evidence="6 13" id="KW-0441">Lipid A biosynthesis</keyword>
<feature type="binding site" evidence="13">
    <location>
        <begin position="20"/>
        <end position="27"/>
    </location>
    <ligand>
        <name>ATP</name>
        <dbReference type="ChEBI" id="CHEBI:30616"/>
    </ligand>
</feature>
<dbReference type="GO" id="GO:0009029">
    <property type="term" value="F:lipid-A 4'-kinase activity"/>
    <property type="evidence" value="ECO:0007669"/>
    <property type="project" value="UniProtKB-EC"/>
</dbReference>
<evidence type="ECO:0000256" key="11">
    <source>
        <dbReference type="ARBA" id="ARBA00023098"/>
    </source>
</evidence>
<keyword evidence="9 13" id="KW-0418">Kinase</keyword>
<gene>
    <name evidence="13" type="primary">lpxK</name>
    <name evidence="14" type="ORF">ABID12_003196</name>
</gene>
<evidence type="ECO:0000256" key="1">
    <source>
        <dbReference type="ARBA" id="ARBA00002274"/>
    </source>
</evidence>
<dbReference type="EMBL" id="JBEPLY010000012">
    <property type="protein sequence ID" value="MET3601240.1"/>
    <property type="molecule type" value="Genomic_DNA"/>
</dbReference>
<evidence type="ECO:0000256" key="9">
    <source>
        <dbReference type="ARBA" id="ARBA00022777"/>
    </source>
</evidence>
<reference evidence="14 15" key="1">
    <citation type="submission" date="2024-06" db="EMBL/GenBank/DDBJ databases">
        <title>Genomic Encyclopedia of Type Strains, Phase IV (KMG-IV): sequencing the most valuable type-strain genomes for metagenomic binning, comparative biology and taxonomic classification.</title>
        <authorList>
            <person name="Goeker M."/>
        </authorList>
    </citation>
    <scope>NUCLEOTIDE SEQUENCE [LARGE SCALE GENOMIC DNA]</scope>
    <source>
        <strain evidence="14 15">DSM 28102</strain>
    </source>
</reference>
<keyword evidence="8 13" id="KW-0547">Nucleotide-binding</keyword>
<organism evidence="14 15">
    <name type="scientific">Martelella mangrovi</name>
    <dbReference type="NCBI Taxonomy" id="1397477"/>
    <lineage>
        <taxon>Bacteria</taxon>
        <taxon>Pseudomonadati</taxon>
        <taxon>Pseudomonadota</taxon>
        <taxon>Alphaproteobacteria</taxon>
        <taxon>Hyphomicrobiales</taxon>
        <taxon>Aurantimonadaceae</taxon>
        <taxon>Martelella</taxon>
    </lineage>
</organism>
<dbReference type="InterPro" id="IPR003758">
    <property type="entry name" value="LpxK"/>
</dbReference>
<evidence type="ECO:0000256" key="4">
    <source>
        <dbReference type="ARBA" id="ARBA00016436"/>
    </source>
</evidence>
<dbReference type="HAMAP" id="MF_00409">
    <property type="entry name" value="LpxK"/>
    <property type="match status" value="1"/>
</dbReference>
<evidence type="ECO:0000256" key="2">
    <source>
        <dbReference type="ARBA" id="ARBA00004870"/>
    </source>
</evidence>